<dbReference type="Pfam" id="PF06273">
    <property type="entry name" value="eIF-4B"/>
    <property type="match status" value="1"/>
</dbReference>
<sequence>MATTVSAWAKPGAWALDSEEHEAMELLQQQQKDDASEKSDGHIDYASNSNPTHQQPLTSDFPSLSVAAATKSKKKKGQTFSLAEFNTGNSVTYGSAKAAQSNLAKGLTTDELLMLPTGPRERTAEELERASSRGFRSYGSGGMHENGRGSRYSNGDDASNPRWGSSRVSDEPRRNGSFHREPAPSRADEIDDWGAAKKSVAAPPPFERRERSGFFDSQSRADESDSWVTNKTFVLSEGRRVGSGGGFENHRDRRGGFEMFQKESSLGSGADSDSWGKKREEGNGSGRPRLVLQPRTLPLSNGDQQQPGSVTTTKSKGLNPFGEARPREEVLAEKGQDWKKIDEQLESMKIKEVKNGGPAHSDGPSFGKKNFGTGDGRTSLPEDRTERSWRKTDSVDVPTPSASKTNDNEGVAVN</sequence>
<evidence type="ECO:0000256" key="1">
    <source>
        <dbReference type="SAM" id="MobiDB-lite"/>
    </source>
</evidence>
<keyword evidence="2" id="KW-1185">Reference proteome</keyword>
<dbReference type="GeneID" id="104607597"/>
<evidence type="ECO:0000313" key="3">
    <source>
        <dbReference type="RefSeq" id="XP_010271567.1"/>
    </source>
</evidence>
<feature type="compositionally biased region" description="Basic and acidic residues" evidence="1">
    <location>
        <begin position="119"/>
        <end position="131"/>
    </location>
</feature>
<feature type="compositionally biased region" description="Polar residues" evidence="1">
    <location>
        <begin position="298"/>
        <end position="316"/>
    </location>
</feature>
<accession>A0A1U8AU28</accession>
<dbReference type="GO" id="GO:0003743">
    <property type="term" value="F:translation initiation factor activity"/>
    <property type="evidence" value="ECO:0000318"/>
    <property type="project" value="GO_Central"/>
</dbReference>
<dbReference type="PANTHER" id="PTHR32091:SF17">
    <property type="entry name" value="EUKARYOTIC TRANSLATION INITIATION FACTOR 4B3"/>
    <property type="match status" value="1"/>
</dbReference>
<dbReference type="RefSeq" id="XP_010271567.1">
    <property type="nucleotide sequence ID" value="XM_010273265.2"/>
</dbReference>
<feature type="compositionally biased region" description="Basic and acidic residues" evidence="1">
    <location>
        <begin position="168"/>
        <end position="188"/>
    </location>
</feature>
<feature type="compositionally biased region" description="Basic and acidic residues" evidence="1">
    <location>
        <begin position="324"/>
        <end position="354"/>
    </location>
</feature>
<dbReference type="FunCoup" id="A0A1U8AU28">
    <property type="interactions" value="199"/>
</dbReference>
<reference evidence="3" key="1">
    <citation type="submission" date="2025-08" db="UniProtKB">
        <authorList>
            <consortium name="RefSeq"/>
        </authorList>
    </citation>
    <scope>IDENTIFICATION</scope>
</reference>
<dbReference type="KEGG" id="nnu:104607597"/>
<feature type="compositionally biased region" description="Basic and acidic residues" evidence="1">
    <location>
        <begin position="380"/>
        <end position="394"/>
    </location>
</feature>
<evidence type="ECO:0000313" key="2">
    <source>
        <dbReference type="Proteomes" id="UP000189703"/>
    </source>
</evidence>
<dbReference type="Proteomes" id="UP000189703">
    <property type="component" value="Unplaced"/>
</dbReference>
<dbReference type="InParanoid" id="A0A1U8AU28"/>
<feature type="compositionally biased region" description="Polar residues" evidence="1">
    <location>
        <begin position="46"/>
        <end position="60"/>
    </location>
</feature>
<protein>
    <submittedName>
        <fullName evidence="3">Eukaryotic translation initiation factor 4B3-like</fullName>
    </submittedName>
</protein>
<name>A0A1U8AU28_NELNU</name>
<dbReference type="OMA" id="IDDWGAG"/>
<feature type="compositionally biased region" description="Basic and acidic residues" evidence="1">
    <location>
        <begin position="206"/>
        <end position="223"/>
    </location>
</feature>
<dbReference type="eggNOG" id="ENOG502QWFU">
    <property type="taxonomic scope" value="Eukaryota"/>
</dbReference>
<organism evidence="2 3">
    <name type="scientific">Nelumbo nucifera</name>
    <name type="common">Sacred lotus</name>
    <dbReference type="NCBI Taxonomy" id="4432"/>
    <lineage>
        <taxon>Eukaryota</taxon>
        <taxon>Viridiplantae</taxon>
        <taxon>Streptophyta</taxon>
        <taxon>Embryophyta</taxon>
        <taxon>Tracheophyta</taxon>
        <taxon>Spermatophyta</taxon>
        <taxon>Magnoliopsida</taxon>
        <taxon>Proteales</taxon>
        <taxon>Nelumbonaceae</taxon>
        <taxon>Nelumbo</taxon>
    </lineage>
</organism>
<proteinExistence type="predicted"/>
<dbReference type="OrthoDB" id="48651at2759"/>
<dbReference type="PANTHER" id="PTHR32091">
    <property type="entry name" value="EUKARYOTIC TRANSLATION INITIATION FACTOR 4B"/>
    <property type="match status" value="1"/>
</dbReference>
<dbReference type="STRING" id="4432.A0A1U8AU28"/>
<dbReference type="AlphaFoldDB" id="A0A1U8AU28"/>
<dbReference type="InterPro" id="IPR010433">
    <property type="entry name" value="EIF-4B_pln"/>
</dbReference>
<feature type="region of interest" description="Disordered" evidence="1">
    <location>
        <begin position="113"/>
        <end position="414"/>
    </location>
</feature>
<feature type="region of interest" description="Disordered" evidence="1">
    <location>
        <begin position="1"/>
        <end position="60"/>
    </location>
</feature>
<dbReference type="GO" id="GO:0003729">
    <property type="term" value="F:mRNA binding"/>
    <property type="evidence" value="ECO:0000318"/>
    <property type="project" value="GO_Central"/>
</dbReference>
<feature type="compositionally biased region" description="Polar residues" evidence="1">
    <location>
        <begin position="151"/>
        <end position="167"/>
    </location>
</feature>
<feature type="compositionally biased region" description="Basic and acidic residues" evidence="1">
    <location>
        <begin position="31"/>
        <end position="43"/>
    </location>
</feature>
<gene>
    <name evidence="3" type="primary">LOC104607597</name>
</gene>